<sequence length="578" mass="62588">MAAACLIDATRSAACRDTQAATHLKLISILIIFFTSIIGISFPVLLARYFRGKPVYDKATLIIKCFAAGVILSTSLVHVLPDAFGALSDCHVASKHPWKDFPFAGLVTLIGVLLALLVDLTASAHVEQHGHGHGDGDGDGEYTVVGTQEEMVGKKVSDMSVKVEIMGEVDLVKVKQRLVSQVLEIGIIFHSVIIGVTMGMSQNKCTIRPLVAALAFHQIFEGMGLGGCIAQLTFHSCYESDYARNGGKLQAGFTFGTVAYMCFMFAVTTPMGIVLGMIIFSITGYDDSNPNALIMEGLLGSLSSGVLVYMGLVDLIAVDFFHNKLMSSAPWLKKASFLALALGSTSMSILALWAVASKNLSSFCGVFCQSFGFYLFCTDFIYNMCIIKQKGSVNVQLMVMISGHCLVMSLITFLVDVFQFVPTMSYGLTTRIAQSADIVKTTSETHYRNTPDYVLKECLVPIIPALFLCAQWICRGYRGLSDTTSTPATMAPIQQSTSLGLHPATINVVPIITFMTTNVANDVIVGTECSICPSLSEDEEKVKVLPVCNHAYHSECIGKWPKYPVKLPRLQSLSSTQV</sequence>
<evidence type="ECO:0000259" key="9">
    <source>
        <dbReference type="Pfam" id="PF17123"/>
    </source>
</evidence>
<feature type="transmembrane region" description="Helical" evidence="8">
    <location>
        <begin position="335"/>
        <end position="354"/>
    </location>
</feature>
<proteinExistence type="inferred from homology"/>
<organism evidence="10 11">
    <name type="scientific">Populus tomentosa</name>
    <name type="common">Chinese white poplar</name>
    <dbReference type="NCBI Taxonomy" id="118781"/>
    <lineage>
        <taxon>Eukaryota</taxon>
        <taxon>Viridiplantae</taxon>
        <taxon>Streptophyta</taxon>
        <taxon>Embryophyta</taxon>
        <taxon>Tracheophyta</taxon>
        <taxon>Spermatophyta</taxon>
        <taxon>Magnoliopsida</taxon>
        <taxon>eudicotyledons</taxon>
        <taxon>Gunneridae</taxon>
        <taxon>Pentapetalae</taxon>
        <taxon>rosids</taxon>
        <taxon>fabids</taxon>
        <taxon>Malpighiales</taxon>
        <taxon>Salicaceae</taxon>
        <taxon>Saliceae</taxon>
        <taxon>Populus</taxon>
    </lineage>
</organism>
<dbReference type="AlphaFoldDB" id="A0A8X7Z222"/>
<dbReference type="PANTHER" id="PTHR11040:SF26">
    <property type="entry name" value="ZINC TRANSPORTER 6, CHLOROPLASTIC"/>
    <property type="match status" value="1"/>
</dbReference>
<feature type="transmembrane region" description="Helical" evidence="8">
    <location>
        <begin position="258"/>
        <end position="282"/>
    </location>
</feature>
<evidence type="ECO:0000313" key="10">
    <source>
        <dbReference type="EMBL" id="KAG6761186.1"/>
    </source>
</evidence>
<keyword evidence="4 8" id="KW-0812">Transmembrane</keyword>
<evidence type="ECO:0000256" key="7">
    <source>
        <dbReference type="ARBA" id="ARBA00023136"/>
    </source>
</evidence>
<evidence type="ECO:0000256" key="3">
    <source>
        <dbReference type="ARBA" id="ARBA00022448"/>
    </source>
</evidence>
<keyword evidence="11" id="KW-1185">Reference proteome</keyword>
<feature type="transmembrane region" description="Helical" evidence="8">
    <location>
        <begin position="302"/>
        <end position="323"/>
    </location>
</feature>
<dbReference type="Pfam" id="PF02535">
    <property type="entry name" value="Zip"/>
    <property type="match status" value="2"/>
</dbReference>
<feature type="domain" description="RING-type" evidence="9">
    <location>
        <begin position="528"/>
        <end position="557"/>
    </location>
</feature>
<keyword evidence="7 8" id="KW-0472">Membrane</keyword>
<protein>
    <recommendedName>
        <fullName evidence="9">RING-type domain-containing protein</fullName>
    </recommendedName>
</protein>
<keyword evidence="5 8" id="KW-1133">Transmembrane helix</keyword>
<evidence type="ECO:0000256" key="8">
    <source>
        <dbReference type="RuleBase" id="RU362088"/>
    </source>
</evidence>
<accession>A0A8X7Z222</accession>
<comment type="subcellular location">
    <subcellularLocation>
        <location evidence="1 8">Membrane</location>
        <topology evidence="1 8">Multi-pass membrane protein</topology>
    </subcellularLocation>
</comment>
<dbReference type="NCBIfam" id="TIGR00820">
    <property type="entry name" value="zip"/>
    <property type="match status" value="1"/>
</dbReference>
<reference evidence="10" key="1">
    <citation type="journal article" date="2020" name="bioRxiv">
        <title>Hybrid origin of Populus tomentosa Carr. identified through genome sequencing and phylogenomic analysis.</title>
        <authorList>
            <person name="An X."/>
            <person name="Gao K."/>
            <person name="Chen Z."/>
            <person name="Li J."/>
            <person name="Yang X."/>
            <person name="Yang X."/>
            <person name="Zhou J."/>
            <person name="Guo T."/>
            <person name="Zhao T."/>
            <person name="Huang S."/>
            <person name="Miao D."/>
            <person name="Khan W.U."/>
            <person name="Rao P."/>
            <person name="Ye M."/>
            <person name="Lei B."/>
            <person name="Liao W."/>
            <person name="Wang J."/>
            <person name="Ji L."/>
            <person name="Li Y."/>
            <person name="Guo B."/>
            <person name="Mustafa N.S."/>
            <person name="Li S."/>
            <person name="Yun Q."/>
            <person name="Keller S.R."/>
            <person name="Mao J."/>
            <person name="Zhang R."/>
            <person name="Strauss S.H."/>
        </authorList>
    </citation>
    <scope>NUCLEOTIDE SEQUENCE</scope>
    <source>
        <strain evidence="10">GM15</strain>
        <tissue evidence="10">Leaf</tissue>
    </source>
</reference>
<dbReference type="InterPro" id="IPR001841">
    <property type="entry name" value="Znf_RING"/>
</dbReference>
<dbReference type="InterPro" id="IPR004698">
    <property type="entry name" value="Zn/Fe_permease_fun/pln"/>
</dbReference>
<evidence type="ECO:0000256" key="2">
    <source>
        <dbReference type="ARBA" id="ARBA00006939"/>
    </source>
</evidence>
<dbReference type="EMBL" id="JAAWWB010000018">
    <property type="protein sequence ID" value="KAG6761186.1"/>
    <property type="molecule type" value="Genomic_DNA"/>
</dbReference>
<feature type="transmembrane region" description="Helical" evidence="8">
    <location>
        <begin position="394"/>
        <end position="415"/>
    </location>
</feature>
<keyword evidence="3 8" id="KW-0813">Transport</keyword>
<dbReference type="Pfam" id="PF17123">
    <property type="entry name" value="zf-RING_11"/>
    <property type="match status" value="1"/>
</dbReference>
<feature type="transmembrane region" description="Helical" evidence="8">
    <location>
        <begin position="61"/>
        <end position="81"/>
    </location>
</feature>
<dbReference type="GO" id="GO:0005886">
    <property type="term" value="C:plasma membrane"/>
    <property type="evidence" value="ECO:0007669"/>
    <property type="project" value="TreeGrafter"/>
</dbReference>
<feature type="transmembrane region" description="Helical" evidence="8">
    <location>
        <begin position="26"/>
        <end position="49"/>
    </location>
</feature>
<comment type="caution">
    <text evidence="10">The sequence shown here is derived from an EMBL/GenBank/DDBJ whole genome shotgun (WGS) entry which is preliminary data.</text>
</comment>
<evidence type="ECO:0000313" key="11">
    <source>
        <dbReference type="Proteomes" id="UP000886885"/>
    </source>
</evidence>
<evidence type="ECO:0000256" key="4">
    <source>
        <dbReference type="ARBA" id="ARBA00022692"/>
    </source>
</evidence>
<dbReference type="InterPro" id="IPR003689">
    <property type="entry name" value="ZIP"/>
</dbReference>
<gene>
    <name evidence="10" type="ORF">POTOM_034386</name>
</gene>
<comment type="similarity">
    <text evidence="2 8">Belongs to the ZIP transporter (TC 2.A.5) family.</text>
</comment>
<dbReference type="GO" id="GO:0005385">
    <property type="term" value="F:zinc ion transmembrane transporter activity"/>
    <property type="evidence" value="ECO:0007669"/>
    <property type="project" value="InterPro"/>
</dbReference>
<name>A0A8X7Z222_POPTO</name>
<evidence type="ECO:0000256" key="5">
    <source>
        <dbReference type="ARBA" id="ARBA00022989"/>
    </source>
</evidence>
<feature type="transmembrane region" description="Helical" evidence="8">
    <location>
        <begin position="101"/>
        <end position="122"/>
    </location>
</feature>
<evidence type="ECO:0000256" key="6">
    <source>
        <dbReference type="ARBA" id="ARBA00023065"/>
    </source>
</evidence>
<dbReference type="Proteomes" id="UP000886885">
    <property type="component" value="Chromosome 9D"/>
</dbReference>
<feature type="transmembrane region" description="Helical" evidence="8">
    <location>
        <begin position="360"/>
        <end position="382"/>
    </location>
</feature>
<keyword evidence="6 8" id="KW-0406">Ion transport</keyword>
<evidence type="ECO:0000256" key="1">
    <source>
        <dbReference type="ARBA" id="ARBA00004141"/>
    </source>
</evidence>
<dbReference type="PANTHER" id="PTHR11040">
    <property type="entry name" value="ZINC/IRON TRANSPORTER"/>
    <property type="match status" value="1"/>
</dbReference>
<dbReference type="OrthoDB" id="448280at2759"/>